<dbReference type="HOGENOM" id="CLU_936132_0_0_4"/>
<gene>
    <name evidence="2" type="ordered locus">Galf_1531</name>
</gene>
<evidence type="ECO:0000313" key="2">
    <source>
        <dbReference type="EMBL" id="ADL55550.1"/>
    </source>
</evidence>
<feature type="domain" description="RepB-like DNA primase" evidence="1">
    <location>
        <begin position="31"/>
        <end position="168"/>
    </location>
</feature>
<dbReference type="RefSeq" id="WP_013293489.1">
    <property type="nucleotide sequence ID" value="NC_014394.1"/>
</dbReference>
<dbReference type="eggNOG" id="ENOG50302UM">
    <property type="taxonomic scope" value="Bacteria"/>
</dbReference>
<name>D9SGA3_GALCS</name>
<dbReference type="AlphaFoldDB" id="D9SGA3"/>
<organism evidence="2 3">
    <name type="scientific">Gallionella capsiferriformans (strain ES-2)</name>
    <name type="common">Gallionella ferruginea capsiferriformans (strain ES-2)</name>
    <dbReference type="NCBI Taxonomy" id="395494"/>
    <lineage>
        <taxon>Bacteria</taxon>
        <taxon>Pseudomonadati</taxon>
        <taxon>Pseudomonadota</taxon>
        <taxon>Betaproteobacteria</taxon>
        <taxon>Nitrosomonadales</taxon>
        <taxon>Gallionellaceae</taxon>
        <taxon>Gallionella</taxon>
    </lineage>
</organism>
<proteinExistence type="predicted"/>
<evidence type="ECO:0000259" key="1">
    <source>
        <dbReference type="Pfam" id="PF16793"/>
    </source>
</evidence>
<sequence length="297" mass="33163">MKPEQQRQAMLDWLMATSRLGTDTRFDIGIGDANKALYFRRSGLSRLRSLDLQMRIPFFKAANISGVGQVSRPLNIYVCAAVTEPQSWLMMDDLTLNQSRRVAGERTHMIIQTSPGLHHLWLATSRLISIAERKACQQVLQQRYGGDAASVSGDHFGRLPGFKNIKRGKWVNFVDSKIVDRRADVDVLLELAEKQGFILPPLGGVVSAQPQANLHNAFASRVRSIAKPFIATGRNESSFEYAYARAHYEKNLTIEDGIANLAQRALDRGKRKTYAAAENYARLTFAHAATRCSVKVS</sequence>
<dbReference type="STRING" id="395494.Galf_1531"/>
<dbReference type="EMBL" id="CP002159">
    <property type="protein sequence ID" value="ADL55550.1"/>
    <property type="molecule type" value="Genomic_DNA"/>
</dbReference>
<dbReference type="Gene3D" id="3.30.70.1790">
    <property type="entry name" value="RepB DNA-primase, N-terminal domain"/>
    <property type="match status" value="1"/>
</dbReference>
<dbReference type="Pfam" id="PF16793">
    <property type="entry name" value="RepB_primase"/>
    <property type="match status" value="1"/>
</dbReference>
<accession>D9SGA3</accession>
<reference evidence="2 3" key="1">
    <citation type="submission" date="2010-08" db="EMBL/GenBank/DDBJ databases">
        <title>Complete sequence of Gallionella capsiferriformans ES-2.</title>
        <authorList>
            <consortium name="US DOE Joint Genome Institute"/>
            <person name="Lucas S."/>
            <person name="Copeland A."/>
            <person name="Lapidus A."/>
            <person name="Cheng J.-F."/>
            <person name="Bruce D."/>
            <person name="Goodwin L."/>
            <person name="Pitluck S."/>
            <person name="Chertkov O."/>
            <person name="Davenport K.W."/>
            <person name="Detter J.C."/>
            <person name="Han C."/>
            <person name="Tapia R."/>
            <person name="Land M."/>
            <person name="Hauser L."/>
            <person name="Chang Y.-J."/>
            <person name="Jeffries C."/>
            <person name="Kyrpides N."/>
            <person name="Ivanova N."/>
            <person name="Mikhailova N."/>
            <person name="Shelobolina E.S."/>
            <person name="Picardal F."/>
            <person name="Roden E."/>
            <person name="Emerson D."/>
            <person name="Woyke T."/>
        </authorList>
    </citation>
    <scope>NUCLEOTIDE SEQUENCE [LARGE SCALE GENOMIC DNA]</scope>
    <source>
        <strain evidence="2 3">ES-2</strain>
    </source>
</reference>
<evidence type="ECO:0000313" key="3">
    <source>
        <dbReference type="Proteomes" id="UP000001235"/>
    </source>
</evidence>
<dbReference type="InterPro" id="IPR039459">
    <property type="entry name" value="RepB-like_DNA_primase_dom"/>
</dbReference>
<keyword evidence="3" id="KW-1185">Reference proteome</keyword>
<dbReference type="KEGG" id="gca:Galf_1531"/>
<dbReference type="Proteomes" id="UP000001235">
    <property type="component" value="Chromosome"/>
</dbReference>
<protein>
    <recommendedName>
        <fullName evidence="1">RepB-like DNA primase domain-containing protein</fullName>
    </recommendedName>
</protein>